<dbReference type="InterPro" id="IPR013783">
    <property type="entry name" value="Ig-like_fold"/>
</dbReference>
<dbReference type="SUPFAM" id="SSF46934">
    <property type="entry name" value="UBA-like"/>
    <property type="match status" value="1"/>
</dbReference>
<reference evidence="2 3" key="1">
    <citation type="journal article" date="2023" name="BMC Biol.">
        <title>The compact genome of the sponge Oopsacas minuta (Hexactinellida) is lacking key metazoan core genes.</title>
        <authorList>
            <person name="Santini S."/>
            <person name="Schenkelaars Q."/>
            <person name="Jourda C."/>
            <person name="Duchesne M."/>
            <person name="Belahbib H."/>
            <person name="Rocher C."/>
            <person name="Selva M."/>
            <person name="Riesgo A."/>
            <person name="Vervoort M."/>
            <person name="Leys S.P."/>
            <person name="Kodjabachian L."/>
            <person name="Le Bivic A."/>
            <person name="Borchiellini C."/>
            <person name="Claverie J.M."/>
            <person name="Renard E."/>
        </authorList>
    </citation>
    <scope>NUCLEOTIDE SEQUENCE [LARGE SCALE GENOMIC DNA]</scope>
    <source>
        <strain evidence="2">SPO-2</strain>
    </source>
</reference>
<dbReference type="Gene3D" id="1.10.8.10">
    <property type="entry name" value="DNA helicase RuvA subunit, C-terminal domain"/>
    <property type="match status" value="1"/>
</dbReference>
<dbReference type="InterPro" id="IPR039517">
    <property type="entry name" value="C6orf106_UBA-like"/>
</dbReference>
<feature type="domain" description="Nbr1 FW" evidence="1">
    <location>
        <begin position="80"/>
        <end position="166"/>
    </location>
</feature>
<dbReference type="CDD" id="cd14349">
    <property type="entry name" value="UBA_CF106"/>
    <property type="match status" value="1"/>
</dbReference>
<dbReference type="EMBL" id="JAKMXF010000222">
    <property type="protein sequence ID" value="KAI6654602.1"/>
    <property type="molecule type" value="Genomic_DNA"/>
</dbReference>
<dbReference type="PANTHER" id="PTHR20930:SF0">
    <property type="entry name" value="PROTEIN ILRUN"/>
    <property type="match status" value="1"/>
</dbReference>
<evidence type="ECO:0000313" key="3">
    <source>
        <dbReference type="Proteomes" id="UP001165289"/>
    </source>
</evidence>
<dbReference type="Proteomes" id="UP001165289">
    <property type="component" value="Unassembled WGS sequence"/>
</dbReference>
<dbReference type="PANTHER" id="PTHR20930">
    <property type="entry name" value="OVARIAN CARCINOMA ANTIGEN CA125-RELATED"/>
    <property type="match status" value="1"/>
</dbReference>
<dbReference type="Gene3D" id="2.60.40.10">
    <property type="entry name" value="Immunoglobulins"/>
    <property type="match status" value="1"/>
</dbReference>
<evidence type="ECO:0000259" key="1">
    <source>
        <dbReference type="Pfam" id="PF16158"/>
    </source>
</evidence>
<dbReference type="InterPro" id="IPR032350">
    <property type="entry name" value="Nbr1_FW"/>
</dbReference>
<dbReference type="Pfam" id="PF16158">
    <property type="entry name" value="N_BRCA1_IG"/>
    <property type="match status" value="1"/>
</dbReference>
<sequence>MEVDDLEQQLLSQFRSLATSDRDVLITQFQKLIDGQMTDRGCEFFLDMTNWNLQAAACAYYDYQGHNQSLPEMSLVEDVTIGEGESITPSTPFSKVWRLQNRGCEAWPPGCSINFCLGHKFGGIDYLPLPTLEPLEVTEVRVCMVSPPESGIFSGQWRMKTAAGNICGGL</sequence>
<gene>
    <name evidence="2" type="ORF">LOD99_998</name>
</gene>
<dbReference type="AlphaFoldDB" id="A0AAV7K050"/>
<comment type="caution">
    <text evidence="2">The sequence shown here is derived from an EMBL/GenBank/DDBJ whole genome shotgun (WGS) entry which is preliminary data.</text>
</comment>
<dbReference type="Pfam" id="PF14555">
    <property type="entry name" value="UBA_4"/>
    <property type="match status" value="1"/>
</dbReference>
<name>A0AAV7K050_9METZ</name>
<dbReference type="GO" id="GO:0043130">
    <property type="term" value="F:ubiquitin binding"/>
    <property type="evidence" value="ECO:0007669"/>
    <property type="project" value="TreeGrafter"/>
</dbReference>
<dbReference type="GO" id="GO:0016236">
    <property type="term" value="P:macroautophagy"/>
    <property type="evidence" value="ECO:0007669"/>
    <property type="project" value="TreeGrafter"/>
</dbReference>
<dbReference type="InterPro" id="IPR009060">
    <property type="entry name" value="UBA-like_sf"/>
</dbReference>
<protein>
    <recommendedName>
        <fullName evidence="1">Nbr1 FW domain-containing protein</fullName>
    </recommendedName>
</protein>
<organism evidence="2 3">
    <name type="scientific">Oopsacas minuta</name>
    <dbReference type="NCBI Taxonomy" id="111878"/>
    <lineage>
        <taxon>Eukaryota</taxon>
        <taxon>Metazoa</taxon>
        <taxon>Porifera</taxon>
        <taxon>Hexactinellida</taxon>
        <taxon>Hexasterophora</taxon>
        <taxon>Lyssacinosida</taxon>
        <taxon>Leucopsacidae</taxon>
        <taxon>Oopsacas</taxon>
    </lineage>
</organism>
<dbReference type="CDD" id="cd14947">
    <property type="entry name" value="NBR1_like"/>
    <property type="match status" value="1"/>
</dbReference>
<proteinExistence type="predicted"/>
<accession>A0AAV7K050</accession>
<evidence type="ECO:0000313" key="2">
    <source>
        <dbReference type="EMBL" id="KAI6654602.1"/>
    </source>
</evidence>
<keyword evidence="3" id="KW-1185">Reference proteome</keyword>
<dbReference type="GO" id="GO:0000407">
    <property type="term" value="C:phagophore assembly site"/>
    <property type="evidence" value="ECO:0007669"/>
    <property type="project" value="TreeGrafter"/>
</dbReference>